<evidence type="ECO:0000313" key="1">
    <source>
        <dbReference type="EMBL" id="KAF4591666.1"/>
    </source>
</evidence>
<dbReference type="InterPro" id="IPR016181">
    <property type="entry name" value="Acyl_CoA_acyltransferase"/>
</dbReference>
<reference evidence="1 2" key="1">
    <citation type="journal article" date="2020" name="G3 (Bethesda)">
        <title>Genetic Underpinnings of Host Manipulation by Ophiocordyceps as Revealed by Comparative Transcriptomics.</title>
        <authorList>
            <person name="Will I."/>
            <person name="Das B."/>
            <person name="Trinh T."/>
            <person name="Brachmann A."/>
            <person name="Ohm R.A."/>
            <person name="de Bekker C."/>
        </authorList>
    </citation>
    <scope>NUCLEOTIDE SEQUENCE [LARGE SCALE GENOMIC DNA]</scope>
    <source>
        <strain evidence="1 2">EC05</strain>
    </source>
</reference>
<dbReference type="AlphaFoldDB" id="A0A8H4Q9V6"/>
<dbReference type="PANTHER" id="PTHR42791:SF1">
    <property type="entry name" value="N-ACETYLTRANSFERASE DOMAIN-CONTAINING PROTEIN"/>
    <property type="match status" value="1"/>
</dbReference>
<dbReference type="Proteomes" id="UP000562929">
    <property type="component" value="Unassembled WGS sequence"/>
</dbReference>
<gene>
    <name evidence="1" type="ORF">GQ602_001965</name>
</gene>
<dbReference type="PANTHER" id="PTHR42791">
    <property type="entry name" value="GNAT FAMILY ACETYLTRANSFERASE"/>
    <property type="match status" value="1"/>
</dbReference>
<keyword evidence="2" id="KW-1185">Reference proteome</keyword>
<dbReference type="EMBL" id="JAACLJ010000002">
    <property type="protein sequence ID" value="KAF4591666.1"/>
    <property type="molecule type" value="Genomic_DNA"/>
</dbReference>
<sequence>MSPHRRRLSSAAAWHHIQIKSGGKEYMERSLEMMTASFKDNPVFAWLLQNAPYPKHPSLLPKLLRRFFHQAMLNSGTFVQANGFSSCGLVLPPGARMENPWTMLQAGLIKGVWDVGVGPYKRALADYLPLVERSQQQVLTKEEQTKHWYIFILATADGSLRKGYASAILAAMLDRAQRDKFPVWAEATTFKSRNMLLKHGFVDAEEISLGVGTVDSDGRLKKGGEGIRIWPMVWRGE</sequence>
<proteinExistence type="predicted"/>
<evidence type="ECO:0000313" key="2">
    <source>
        <dbReference type="Proteomes" id="UP000562929"/>
    </source>
</evidence>
<dbReference type="Gene3D" id="3.40.630.30">
    <property type="match status" value="1"/>
</dbReference>
<keyword evidence="1" id="KW-0012">Acyltransferase</keyword>
<dbReference type="InterPro" id="IPR052523">
    <property type="entry name" value="Trichothecene_AcTrans"/>
</dbReference>
<protein>
    <submittedName>
        <fullName evidence="1">Acyl-CoA N-acyltransferase</fullName>
    </submittedName>
</protein>
<accession>A0A8H4Q9V6</accession>
<dbReference type="GO" id="GO:0016746">
    <property type="term" value="F:acyltransferase activity"/>
    <property type="evidence" value="ECO:0007669"/>
    <property type="project" value="UniProtKB-KW"/>
</dbReference>
<keyword evidence="1" id="KW-0808">Transferase</keyword>
<organism evidence="1 2">
    <name type="scientific">Ophiocordyceps camponoti-floridani</name>
    <dbReference type="NCBI Taxonomy" id="2030778"/>
    <lineage>
        <taxon>Eukaryota</taxon>
        <taxon>Fungi</taxon>
        <taxon>Dikarya</taxon>
        <taxon>Ascomycota</taxon>
        <taxon>Pezizomycotina</taxon>
        <taxon>Sordariomycetes</taxon>
        <taxon>Hypocreomycetidae</taxon>
        <taxon>Hypocreales</taxon>
        <taxon>Ophiocordycipitaceae</taxon>
        <taxon>Ophiocordyceps</taxon>
    </lineage>
</organism>
<dbReference type="OrthoDB" id="544277at2759"/>
<comment type="caution">
    <text evidence="1">The sequence shown here is derived from an EMBL/GenBank/DDBJ whole genome shotgun (WGS) entry which is preliminary data.</text>
</comment>
<name>A0A8H4Q9V6_9HYPO</name>
<dbReference type="SUPFAM" id="SSF55729">
    <property type="entry name" value="Acyl-CoA N-acyltransferases (Nat)"/>
    <property type="match status" value="1"/>
</dbReference>